<gene>
    <name evidence="6" type="ORF">J2W36_003348</name>
</gene>
<evidence type="ECO:0000313" key="7">
    <source>
        <dbReference type="Proteomes" id="UP001226867"/>
    </source>
</evidence>
<dbReference type="SUPFAM" id="SSF48498">
    <property type="entry name" value="Tetracyclin repressor-like, C-terminal domain"/>
    <property type="match status" value="1"/>
</dbReference>
<dbReference type="PANTHER" id="PTHR30055:SF234">
    <property type="entry name" value="HTH-TYPE TRANSCRIPTIONAL REGULATOR BETI"/>
    <property type="match status" value="1"/>
</dbReference>
<keyword evidence="7" id="KW-1185">Reference proteome</keyword>
<evidence type="ECO:0000259" key="5">
    <source>
        <dbReference type="PROSITE" id="PS50977"/>
    </source>
</evidence>
<dbReference type="Proteomes" id="UP001226867">
    <property type="component" value="Unassembled WGS sequence"/>
</dbReference>
<dbReference type="InterPro" id="IPR025996">
    <property type="entry name" value="MT1864/Rv1816-like_C"/>
</dbReference>
<organism evidence="6 7">
    <name type="scientific">Variovorax ginsengisoli</name>
    <dbReference type="NCBI Taxonomy" id="363844"/>
    <lineage>
        <taxon>Bacteria</taxon>
        <taxon>Pseudomonadati</taxon>
        <taxon>Pseudomonadota</taxon>
        <taxon>Betaproteobacteria</taxon>
        <taxon>Burkholderiales</taxon>
        <taxon>Comamonadaceae</taxon>
        <taxon>Variovorax</taxon>
    </lineage>
</organism>
<dbReference type="InterPro" id="IPR036271">
    <property type="entry name" value="Tet_transcr_reg_TetR-rel_C_sf"/>
</dbReference>
<dbReference type="InterPro" id="IPR009057">
    <property type="entry name" value="Homeodomain-like_sf"/>
</dbReference>
<dbReference type="InterPro" id="IPR001647">
    <property type="entry name" value="HTH_TetR"/>
</dbReference>
<evidence type="ECO:0000256" key="3">
    <source>
        <dbReference type="ARBA" id="ARBA00023163"/>
    </source>
</evidence>
<keyword evidence="1" id="KW-0805">Transcription regulation</keyword>
<dbReference type="SUPFAM" id="SSF46689">
    <property type="entry name" value="Homeodomain-like"/>
    <property type="match status" value="1"/>
</dbReference>
<dbReference type="PROSITE" id="PS50977">
    <property type="entry name" value="HTH_TETR_2"/>
    <property type="match status" value="1"/>
</dbReference>
<proteinExistence type="predicted"/>
<dbReference type="EMBL" id="JAUSRO010000010">
    <property type="protein sequence ID" value="MDP9901082.1"/>
    <property type="molecule type" value="Genomic_DNA"/>
</dbReference>
<dbReference type="PANTHER" id="PTHR30055">
    <property type="entry name" value="HTH-TYPE TRANSCRIPTIONAL REGULATOR RUTR"/>
    <property type="match status" value="1"/>
</dbReference>
<evidence type="ECO:0000256" key="4">
    <source>
        <dbReference type="PROSITE-ProRule" id="PRU00335"/>
    </source>
</evidence>
<dbReference type="Pfam" id="PF00440">
    <property type="entry name" value="TetR_N"/>
    <property type="match status" value="1"/>
</dbReference>
<feature type="DNA-binding region" description="H-T-H motif" evidence="4">
    <location>
        <begin position="60"/>
        <end position="79"/>
    </location>
</feature>
<reference evidence="6 7" key="1">
    <citation type="submission" date="2023-07" db="EMBL/GenBank/DDBJ databases">
        <title>Sorghum-associated microbial communities from plants grown in Nebraska, USA.</title>
        <authorList>
            <person name="Schachtman D."/>
        </authorList>
    </citation>
    <scope>NUCLEOTIDE SEQUENCE [LARGE SCALE GENOMIC DNA]</scope>
    <source>
        <strain evidence="6 7">DS1607</strain>
    </source>
</reference>
<evidence type="ECO:0000256" key="1">
    <source>
        <dbReference type="ARBA" id="ARBA00023015"/>
    </source>
</evidence>
<evidence type="ECO:0000256" key="2">
    <source>
        <dbReference type="ARBA" id="ARBA00023125"/>
    </source>
</evidence>
<feature type="domain" description="HTH tetR-type" evidence="5">
    <location>
        <begin position="37"/>
        <end position="97"/>
    </location>
</feature>
<keyword evidence="3" id="KW-0804">Transcription</keyword>
<comment type="caution">
    <text evidence="6">The sequence shown here is derived from an EMBL/GenBank/DDBJ whole genome shotgun (WGS) entry which is preliminary data.</text>
</comment>
<keyword evidence="2 4" id="KW-0238">DNA-binding</keyword>
<evidence type="ECO:0000313" key="6">
    <source>
        <dbReference type="EMBL" id="MDP9901082.1"/>
    </source>
</evidence>
<dbReference type="InterPro" id="IPR050109">
    <property type="entry name" value="HTH-type_TetR-like_transc_reg"/>
</dbReference>
<dbReference type="Gene3D" id="1.10.357.10">
    <property type="entry name" value="Tetracycline Repressor, domain 2"/>
    <property type="match status" value="1"/>
</dbReference>
<sequence length="235" mass="25275">MKKLMRPSVVYNGNIVKPNVSIVNLSLKSMTASYHHGDLRNVLLAYAREQLERASLDGLSMREMAKAIGVSHTAAYRHFQDRRALLQAVAVDGFQEMLGATRAAAGADRPFGRAQLKASGLAYIRFGLMHPRLLAHMFSAVGEPDAPEDLVHAGAQLFEVLLQLVSTGQEEGVFRAGDARQLSHACWAMVHGLTTLMGVGVLRGAGDAQDTDLTGALQEAAQALDVFIDGLSKPV</sequence>
<dbReference type="Pfam" id="PF13305">
    <property type="entry name" value="TetR_C_33"/>
    <property type="match status" value="1"/>
</dbReference>
<dbReference type="RefSeq" id="WP_307690871.1">
    <property type="nucleotide sequence ID" value="NZ_JAUSRO010000010.1"/>
</dbReference>
<accession>A0ABT9SCE4</accession>
<protein>
    <submittedName>
        <fullName evidence="6">AcrR family transcriptional regulator</fullName>
    </submittedName>
</protein>
<name>A0ABT9SCE4_9BURK</name>